<evidence type="ECO:0000313" key="8">
    <source>
        <dbReference type="EMBL" id="NGN62383.1"/>
    </source>
</evidence>
<evidence type="ECO:0000313" key="9">
    <source>
        <dbReference type="Proteomes" id="UP000481583"/>
    </source>
</evidence>
<dbReference type="PROSITE" id="PS50110">
    <property type="entry name" value="RESPONSE_REGULATORY"/>
    <property type="match status" value="1"/>
</dbReference>
<dbReference type="Pfam" id="PF00196">
    <property type="entry name" value="GerE"/>
    <property type="match status" value="1"/>
</dbReference>
<dbReference type="SMART" id="SM00448">
    <property type="entry name" value="REC"/>
    <property type="match status" value="1"/>
</dbReference>
<evidence type="ECO:0000256" key="3">
    <source>
        <dbReference type="ARBA" id="ARBA00023125"/>
    </source>
</evidence>
<sequence>MIKVMIVDDDAFVRAGLTDLVATDDGLELVGEAADGREAVELARRHRTDVALVDIRMPVMDGIAATGALRALPSPPAVTVLTTFDLDEYVYGALAAGAAGFLLKSTPPDEILHAVRVVAGGAAMLSPAVTRTVISRFHRPDSARTRAAREAAGRLTARERQVLESVADGLTNAEIGELLRLRESTVKAHVSRILTELGVSNRVQAAIVARDLRTGGTG</sequence>
<dbReference type="Pfam" id="PF00072">
    <property type="entry name" value="Response_reg"/>
    <property type="match status" value="1"/>
</dbReference>
<name>A0A6G4TRH2_9ACTN</name>
<dbReference type="PANTHER" id="PTHR43214">
    <property type="entry name" value="TWO-COMPONENT RESPONSE REGULATOR"/>
    <property type="match status" value="1"/>
</dbReference>
<organism evidence="8 9">
    <name type="scientific">Streptomyces coryli</name>
    <dbReference type="NCBI Taxonomy" id="1128680"/>
    <lineage>
        <taxon>Bacteria</taxon>
        <taxon>Bacillati</taxon>
        <taxon>Actinomycetota</taxon>
        <taxon>Actinomycetes</taxon>
        <taxon>Kitasatosporales</taxon>
        <taxon>Streptomycetaceae</taxon>
        <taxon>Streptomyces</taxon>
    </lineage>
</organism>
<evidence type="ECO:0000256" key="1">
    <source>
        <dbReference type="ARBA" id="ARBA00022553"/>
    </source>
</evidence>
<dbReference type="Gene3D" id="3.40.50.2300">
    <property type="match status" value="1"/>
</dbReference>
<dbReference type="PRINTS" id="PR00038">
    <property type="entry name" value="HTHLUXR"/>
</dbReference>
<dbReference type="InterPro" id="IPR058245">
    <property type="entry name" value="NreC/VraR/RcsB-like_REC"/>
</dbReference>
<dbReference type="GO" id="GO:0006355">
    <property type="term" value="P:regulation of DNA-templated transcription"/>
    <property type="evidence" value="ECO:0007669"/>
    <property type="project" value="InterPro"/>
</dbReference>
<feature type="modified residue" description="4-aspartylphosphate" evidence="5">
    <location>
        <position position="54"/>
    </location>
</feature>
<feature type="domain" description="Response regulatory" evidence="7">
    <location>
        <begin position="3"/>
        <end position="119"/>
    </location>
</feature>
<feature type="domain" description="HTH luxR-type" evidence="6">
    <location>
        <begin position="148"/>
        <end position="213"/>
    </location>
</feature>
<dbReference type="RefSeq" id="WP_165229561.1">
    <property type="nucleotide sequence ID" value="NZ_JAAKZV010000001.1"/>
</dbReference>
<protein>
    <submittedName>
        <fullName evidence="8">Response regulator transcription factor</fullName>
    </submittedName>
</protein>
<dbReference type="EMBL" id="JAAKZV010000001">
    <property type="protein sequence ID" value="NGN62383.1"/>
    <property type="molecule type" value="Genomic_DNA"/>
</dbReference>
<evidence type="ECO:0000256" key="5">
    <source>
        <dbReference type="PROSITE-ProRule" id="PRU00169"/>
    </source>
</evidence>
<evidence type="ECO:0000259" key="7">
    <source>
        <dbReference type="PROSITE" id="PS50110"/>
    </source>
</evidence>
<gene>
    <name evidence="8" type="ORF">G5C51_00455</name>
</gene>
<comment type="caution">
    <text evidence="8">The sequence shown here is derived from an EMBL/GenBank/DDBJ whole genome shotgun (WGS) entry which is preliminary data.</text>
</comment>
<dbReference type="AlphaFoldDB" id="A0A6G4TRH2"/>
<dbReference type="Proteomes" id="UP000481583">
    <property type="component" value="Unassembled WGS sequence"/>
</dbReference>
<dbReference type="GO" id="GO:0000160">
    <property type="term" value="P:phosphorelay signal transduction system"/>
    <property type="evidence" value="ECO:0007669"/>
    <property type="project" value="InterPro"/>
</dbReference>
<evidence type="ECO:0000259" key="6">
    <source>
        <dbReference type="PROSITE" id="PS50043"/>
    </source>
</evidence>
<dbReference type="PANTHER" id="PTHR43214:SF24">
    <property type="entry name" value="TRANSCRIPTIONAL REGULATORY PROTEIN NARL-RELATED"/>
    <property type="match status" value="1"/>
</dbReference>
<dbReference type="InterPro" id="IPR011006">
    <property type="entry name" value="CheY-like_superfamily"/>
</dbReference>
<evidence type="ECO:0000256" key="2">
    <source>
        <dbReference type="ARBA" id="ARBA00023015"/>
    </source>
</evidence>
<dbReference type="SMART" id="SM00421">
    <property type="entry name" value="HTH_LUXR"/>
    <property type="match status" value="1"/>
</dbReference>
<keyword evidence="1 5" id="KW-0597">Phosphoprotein</keyword>
<dbReference type="SUPFAM" id="SSF52172">
    <property type="entry name" value="CheY-like"/>
    <property type="match status" value="1"/>
</dbReference>
<keyword evidence="4" id="KW-0804">Transcription</keyword>
<keyword evidence="3" id="KW-0238">DNA-binding</keyword>
<dbReference type="InterPro" id="IPR039420">
    <property type="entry name" value="WalR-like"/>
</dbReference>
<dbReference type="PROSITE" id="PS50043">
    <property type="entry name" value="HTH_LUXR_2"/>
    <property type="match status" value="1"/>
</dbReference>
<keyword evidence="2" id="KW-0805">Transcription regulation</keyword>
<dbReference type="CDD" id="cd17535">
    <property type="entry name" value="REC_NarL-like"/>
    <property type="match status" value="1"/>
</dbReference>
<keyword evidence="9" id="KW-1185">Reference proteome</keyword>
<accession>A0A6G4TRH2</accession>
<dbReference type="CDD" id="cd06170">
    <property type="entry name" value="LuxR_C_like"/>
    <property type="match status" value="1"/>
</dbReference>
<dbReference type="InterPro" id="IPR016032">
    <property type="entry name" value="Sig_transdc_resp-reg_C-effctor"/>
</dbReference>
<reference evidence="8 9" key="1">
    <citation type="submission" date="2020-02" db="EMBL/GenBank/DDBJ databases">
        <title>Whole-genome analyses of novel actinobacteria.</title>
        <authorList>
            <person name="Sahin N."/>
        </authorList>
    </citation>
    <scope>NUCLEOTIDE SEQUENCE [LARGE SCALE GENOMIC DNA]</scope>
    <source>
        <strain evidence="8 9">A7024</strain>
    </source>
</reference>
<proteinExistence type="predicted"/>
<dbReference type="SUPFAM" id="SSF46894">
    <property type="entry name" value="C-terminal effector domain of the bipartite response regulators"/>
    <property type="match status" value="1"/>
</dbReference>
<evidence type="ECO:0000256" key="4">
    <source>
        <dbReference type="ARBA" id="ARBA00023163"/>
    </source>
</evidence>
<dbReference type="InterPro" id="IPR000792">
    <property type="entry name" value="Tscrpt_reg_LuxR_C"/>
</dbReference>
<dbReference type="InterPro" id="IPR001789">
    <property type="entry name" value="Sig_transdc_resp-reg_receiver"/>
</dbReference>
<dbReference type="GO" id="GO:0003677">
    <property type="term" value="F:DNA binding"/>
    <property type="evidence" value="ECO:0007669"/>
    <property type="project" value="UniProtKB-KW"/>
</dbReference>